<evidence type="ECO:0000313" key="15">
    <source>
        <dbReference type="EMBL" id="KAL1526870.1"/>
    </source>
</evidence>
<keyword evidence="8 13" id="KW-1133">Transmembrane helix</keyword>
<feature type="region of interest" description="Disordered" evidence="12">
    <location>
        <begin position="1"/>
        <end position="41"/>
    </location>
</feature>
<dbReference type="PRINTS" id="PR00169">
    <property type="entry name" value="KCHANNEL"/>
</dbReference>
<feature type="transmembrane region" description="Helical" evidence="13">
    <location>
        <begin position="299"/>
        <end position="317"/>
    </location>
</feature>
<feature type="transmembrane region" description="Helical" evidence="13">
    <location>
        <begin position="255"/>
        <end position="279"/>
    </location>
</feature>
<dbReference type="Pfam" id="PF00520">
    <property type="entry name" value="Ion_trans"/>
    <property type="match status" value="1"/>
</dbReference>
<keyword evidence="16" id="KW-1185">Reference proteome</keyword>
<dbReference type="GO" id="GO:0005249">
    <property type="term" value="F:voltage-gated potassium channel activity"/>
    <property type="evidence" value="ECO:0007669"/>
    <property type="project" value="InterPro"/>
</dbReference>
<keyword evidence="5" id="KW-0631">Potassium channel</keyword>
<dbReference type="GO" id="GO:0005509">
    <property type="term" value="F:calcium ion binding"/>
    <property type="evidence" value="ECO:0007669"/>
    <property type="project" value="InterPro"/>
</dbReference>
<dbReference type="Gene3D" id="1.10.238.10">
    <property type="entry name" value="EF-hand"/>
    <property type="match status" value="1"/>
</dbReference>
<evidence type="ECO:0000256" key="11">
    <source>
        <dbReference type="ARBA" id="ARBA00023303"/>
    </source>
</evidence>
<dbReference type="GO" id="GO:0008076">
    <property type="term" value="C:voltage-gated potassium channel complex"/>
    <property type="evidence" value="ECO:0007669"/>
    <property type="project" value="InterPro"/>
</dbReference>
<dbReference type="CDD" id="cd00051">
    <property type="entry name" value="EFh"/>
    <property type="match status" value="1"/>
</dbReference>
<evidence type="ECO:0000259" key="14">
    <source>
        <dbReference type="PROSITE" id="PS50222"/>
    </source>
</evidence>
<proteinExistence type="predicted"/>
<feature type="transmembrane region" description="Helical" evidence="13">
    <location>
        <begin position="324"/>
        <end position="345"/>
    </location>
</feature>
<dbReference type="SUPFAM" id="SSF47473">
    <property type="entry name" value="EF-hand"/>
    <property type="match status" value="1"/>
</dbReference>
<keyword evidence="11" id="KW-0407">Ion channel</keyword>
<evidence type="ECO:0000256" key="8">
    <source>
        <dbReference type="ARBA" id="ARBA00022989"/>
    </source>
</evidence>
<evidence type="ECO:0000256" key="3">
    <source>
        <dbReference type="ARBA" id="ARBA00022538"/>
    </source>
</evidence>
<protein>
    <recommendedName>
        <fullName evidence="14">EF-hand domain-containing protein</fullName>
    </recommendedName>
</protein>
<evidence type="ECO:0000256" key="12">
    <source>
        <dbReference type="SAM" id="MobiDB-lite"/>
    </source>
</evidence>
<reference evidence="15 16" key="1">
    <citation type="journal article" date="2024" name="Science">
        <title>Giant polyketide synthase enzymes in the biosynthesis of giant marine polyether toxins.</title>
        <authorList>
            <person name="Fallon T.R."/>
            <person name="Shende V.V."/>
            <person name="Wierzbicki I.H."/>
            <person name="Pendleton A.L."/>
            <person name="Watervoot N.F."/>
            <person name="Auber R.P."/>
            <person name="Gonzalez D.J."/>
            <person name="Wisecaver J.H."/>
            <person name="Moore B.S."/>
        </authorList>
    </citation>
    <scope>NUCLEOTIDE SEQUENCE [LARGE SCALE GENOMIC DNA]</scope>
    <source>
        <strain evidence="15 16">12B1</strain>
    </source>
</reference>
<dbReference type="Proteomes" id="UP001515480">
    <property type="component" value="Unassembled WGS sequence"/>
</dbReference>
<feature type="domain" description="EF-hand" evidence="14">
    <location>
        <begin position="373"/>
        <end position="408"/>
    </location>
</feature>
<dbReference type="InterPro" id="IPR005821">
    <property type="entry name" value="Ion_trans_dom"/>
</dbReference>
<comment type="subcellular location">
    <subcellularLocation>
        <location evidence="1">Membrane</location>
        <topology evidence="1">Multi-pass membrane protein</topology>
    </subcellularLocation>
</comment>
<dbReference type="SUPFAM" id="SSF81324">
    <property type="entry name" value="Voltage-gated potassium channels"/>
    <property type="match status" value="1"/>
</dbReference>
<feature type="transmembrane region" description="Helical" evidence="13">
    <location>
        <begin position="177"/>
        <end position="197"/>
    </location>
</feature>
<dbReference type="PANTHER" id="PTHR11537:SF254">
    <property type="entry name" value="POTASSIUM VOLTAGE-GATED CHANNEL PROTEIN SHAB"/>
    <property type="match status" value="1"/>
</dbReference>
<dbReference type="EMBL" id="JBGBPQ010000003">
    <property type="protein sequence ID" value="KAL1526870.1"/>
    <property type="molecule type" value="Genomic_DNA"/>
</dbReference>
<comment type="caution">
    <text evidence="15">The sequence shown here is derived from an EMBL/GenBank/DDBJ whole genome shotgun (WGS) entry which is preliminary data.</text>
</comment>
<organism evidence="15 16">
    <name type="scientific">Prymnesium parvum</name>
    <name type="common">Toxic golden alga</name>
    <dbReference type="NCBI Taxonomy" id="97485"/>
    <lineage>
        <taxon>Eukaryota</taxon>
        <taxon>Haptista</taxon>
        <taxon>Haptophyta</taxon>
        <taxon>Prymnesiophyceae</taxon>
        <taxon>Prymnesiales</taxon>
        <taxon>Prymnesiaceae</taxon>
        <taxon>Prymnesium</taxon>
    </lineage>
</organism>
<dbReference type="InterPro" id="IPR027359">
    <property type="entry name" value="Volt_channel_dom_sf"/>
</dbReference>
<evidence type="ECO:0000256" key="6">
    <source>
        <dbReference type="ARBA" id="ARBA00022882"/>
    </source>
</evidence>
<dbReference type="Pfam" id="PF13499">
    <property type="entry name" value="EF-hand_7"/>
    <property type="match status" value="1"/>
</dbReference>
<keyword evidence="10 13" id="KW-0472">Membrane</keyword>
<dbReference type="PROSITE" id="PS50222">
    <property type="entry name" value="EF_HAND_2"/>
    <property type="match status" value="2"/>
</dbReference>
<keyword evidence="2" id="KW-0813">Transport</keyword>
<evidence type="ECO:0000256" key="9">
    <source>
        <dbReference type="ARBA" id="ARBA00023065"/>
    </source>
</evidence>
<evidence type="ECO:0000256" key="7">
    <source>
        <dbReference type="ARBA" id="ARBA00022958"/>
    </source>
</evidence>
<evidence type="ECO:0000256" key="1">
    <source>
        <dbReference type="ARBA" id="ARBA00004141"/>
    </source>
</evidence>
<keyword evidence="7" id="KW-0630">Potassium</keyword>
<feature type="domain" description="EF-hand" evidence="14">
    <location>
        <begin position="409"/>
        <end position="430"/>
    </location>
</feature>
<keyword evidence="3" id="KW-0633">Potassium transport</keyword>
<evidence type="ECO:0000256" key="10">
    <source>
        <dbReference type="ARBA" id="ARBA00023136"/>
    </source>
</evidence>
<keyword evidence="9" id="KW-0406">Ion transport</keyword>
<feature type="compositionally biased region" description="Low complexity" evidence="12">
    <location>
        <begin position="8"/>
        <end position="23"/>
    </location>
</feature>
<evidence type="ECO:0000256" key="5">
    <source>
        <dbReference type="ARBA" id="ARBA00022826"/>
    </source>
</evidence>
<accession>A0AB34K1U3</accession>
<sequence>MATRGRSATCDAAARPNAADRLASVPPPLGLPPRRSYGSHRQLSRAGSRGLLCDNAFSTSFVARRSSADLNRAAAVASSRVPRGLRDRLQLFIDEHQSSLAAKYTWILLMSLVVVSIAVLCVQTLDGEGARFDCATIRALKLVEVSCNVAFSLEVAARLVAYSVDFDSMRQLAREKLFYVDVLGILPFYIELVSYAIPGTDEYGKGLLDCDRGNNATGYTSFLMLLRLLRGLRLLKLVRHFPGWRVLILALRRCWEALLVPAFFLIICVFMMAGLVYVAENCCNEDGGPSRDFDNMFQSIWFVLVTFTTVGYGDIYPATPQGKLVAAGSILLGILFTAMPITIMGQSFADAWEEKETIQIGLKLQEYLIRRGDDPHQIVDIFRAFDQGGNEALDIDEFREALKVLGWQSEGRKVNKLFNMFDVDGDGQVD</sequence>
<evidence type="ECO:0000313" key="16">
    <source>
        <dbReference type="Proteomes" id="UP001515480"/>
    </source>
</evidence>
<dbReference type="Gene3D" id="1.10.287.70">
    <property type="match status" value="1"/>
</dbReference>
<dbReference type="InterPro" id="IPR028325">
    <property type="entry name" value="VG_K_chnl"/>
</dbReference>
<evidence type="ECO:0000256" key="4">
    <source>
        <dbReference type="ARBA" id="ARBA00022692"/>
    </source>
</evidence>
<dbReference type="PANTHER" id="PTHR11537">
    <property type="entry name" value="VOLTAGE-GATED POTASSIUM CHANNEL"/>
    <property type="match status" value="1"/>
</dbReference>
<feature type="transmembrane region" description="Helical" evidence="13">
    <location>
        <begin position="104"/>
        <end position="122"/>
    </location>
</feature>
<dbReference type="GO" id="GO:0001508">
    <property type="term" value="P:action potential"/>
    <property type="evidence" value="ECO:0007669"/>
    <property type="project" value="TreeGrafter"/>
</dbReference>
<dbReference type="Gene3D" id="1.20.120.350">
    <property type="entry name" value="Voltage-gated potassium channels. Chain C"/>
    <property type="match status" value="1"/>
</dbReference>
<name>A0AB34K1U3_PRYPA</name>
<evidence type="ECO:0000256" key="2">
    <source>
        <dbReference type="ARBA" id="ARBA00022448"/>
    </source>
</evidence>
<keyword evidence="6" id="KW-0851">Voltage-gated channel</keyword>
<dbReference type="InterPro" id="IPR002048">
    <property type="entry name" value="EF_hand_dom"/>
</dbReference>
<evidence type="ECO:0000256" key="13">
    <source>
        <dbReference type="SAM" id="Phobius"/>
    </source>
</evidence>
<keyword evidence="4 13" id="KW-0812">Transmembrane</keyword>
<gene>
    <name evidence="15" type="ORF">AB1Y20_015561</name>
</gene>
<dbReference type="InterPro" id="IPR011992">
    <property type="entry name" value="EF-hand-dom_pair"/>
</dbReference>
<dbReference type="AlphaFoldDB" id="A0AB34K1U3"/>